<evidence type="ECO:0000259" key="2">
    <source>
        <dbReference type="Pfam" id="PF10551"/>
    </source>
</evidence>
<evidence type="ECO:0008006" key="5">
    <source>
        <dbReference type="Google" id="ProtNLM"/>
    </source>
</evidence>
<reference evidence="3" key="1">
    <citation type="submission" date="2023-04" db="EMBL/GenBank/DDBJ databases">
        <authorList>
            <person name="Vijverberg K."/>
            <person name="Xiong W."/>
            <person name="Schranz E."/>
        </authorList>
    </citation>
    <scope>NUCLEOTIDE SEQUENCE</scope>
</reference>
<proteinExistence type="predicted"/>
<accession>A0AA35ZFZ0</accession>
<evidence type="ECO:0000313" key="4">
    <source>
        <dbReference type="Proteomes" id="UP001177003"/>
    </source>
</evidence>
<dbReference type="Pfam" id="PF03108">
    <property type="entry name" value="DBD_Tnp_Mut"/>
    <property type="match status" value="1"/>
</dbReference>
<dbReference type="AlphaFoldDB" id="A0AA35ZFZ0"/>
<dbReference type="PANTHER" id="PTHR31973:SF187">
    <property type="entry name" value="MUTATOR TRANSPOSASE MUDRA PROTEIN"/>
    <property type="match status" value="1"/>
</dbReference>
<dbReference type="PANTHER" id="PTHR31973">
    <property type="entry name" value="POLYPROTEIN, PUTATIVE-RELATED"/>
    <property type="match status" value="1"/>
</dbReference>
<dbReference type="InterPro" id="IPR004332">
    <property type="entry name" value="Transposase_MuDR"/>
</dbReference>
<protein>
    <recommendedName>
        <fullName evidence="5">Transposase MuDR plant domain-containing protein</fullName>
    </recommendedName>
</protein>
<name>A0AA35ZFZ0_LACSI</name>
<evidence type="ECO:0000259" key="1">
    <source>
        <dbReference type="Pfam" id="PF03108"/>
    </source>
</evidence>
<gene>
    <name evidence="3" type="ORF">LSALG_LOCUS30695</name>
</gene>
<organism evidence="3 4">
    <name type="scientific">Lactuca saligna</name>
    <name type="common">Willowleaf lettuce</name>
    <dbReference type="NCBI Taxonomy" id="75948"/>
    <lineage>
        <taxon>Eukaryota</taxon>
        <taxon>Viridiplantae</taxon>
        <taxon>Streptophyta</taxon>
        <taxon>Embryophyta</taxon>
        <taxon>Tracheophyta</taxon>
        <taxon>Spermatophyta</taxon>
        <taxon>Magnoliopsida</taxon>
        <taxon>eudicotyledons</taxon>
        <taxon>Gunneridae</taxon>
        <taxon>Pentapetalae</taxon>
        <taxon>asterids</taxon>
        <taxon>campanulids</taxon>
        <taxon>Asterales</taxon>
        <taxon>Asteraceae</taxon>
        <taxon>Cichorioideae</taxon>
        <taxon>Cichorieae</taxon>
        <taxon>Lactucinae</taxon>
        <taxon>Lactuca</taxon>
    </lineage>
</organism>
<dbReference type="Proteomes" id="UP001177003">
    <property type="component" value="Chromosome 6"/>
</dbReference>
<dbReference type="Pfam" id="PF10551">
    <property type="entry name" value="MULE"/>
    <property type="match status" value="1"/>
</dbReference>
<evidence type="ECO:0000313" key="3">
    <source>
        <dbReference type="EMBL" id="CAI9291556.1"/>
    </source>
</evidence>
<dbReference type="InterPro" id="IPR018289">
    <property type="entry name" value="MULE_transposase_dom"/>
</dbReference>
<keyword evidence="4" id="KW-1185">Reference proteome</keyword>
<feature type="domain" description="MULE transposase" evidence="2">
    <location>
        <begin position="259"/>
        <end position="329"/>
    </location>
</feature>
<feature type="domain" description="Transposase MuDR plant" evidence="1">
    <location>
        <begin position="120"/>
        <end position="186"/>
    </location>
</feature>
<dbReference type="EMBL" id="OX465082">
    <property type="protein sequence ID" value="CAI9291556.1"/>
    <property type="molecule type" value="Genomic_DNA"/>
</dbReference>
<sequence length="348" mass="40573">MVAIVQGIEMGSLDDGYDDPFAGIYEPFSGLNEMDFELHGIYMDHEPRHEFVSRLDKCKDHFLNILLCDANIRNARMTDEVKDQVDHYNDLKNDEEAEEEVTNKYRIHDPNVRWDKMEPKLGDVFESPAQLKFCVTNYVVNGGYQIYFQKSDNRRIVARCGERHEDNKCPFRLYATRMYNDRTFQVRRAKQWAKELIGGKLNEHYARIWDYAQELLISNFGSTCKVGVTNNPDDKNYFKRFYICFKSLSVCWKIRCRKVIGLDGCFLKGQVKGELLIAIGRDANNQVFPIAWVVVDVENKDNWTWFLELMKGDIDLGTGVDLVVNSDQHKVSSLIIIVYFNLIISIWL</sequence>